<accession>A0ACC2BZR0</accession>
<gene>
    <name evidence="1" type="ORF">O6H91_12G025300</name>
</gene>
<evidence type="ECO:0000313" key="1">
    <source>
        <dbReference type="EMBL" id="KAJ7535260.1"/>
    </source>
</evidence>
<reference evidence="2" key="1">
    <citation type="journal article" date="2024" name="Proc. Natl. Acad. Sci. U.S.A.">
        <title>Extraordinary preservation of gene collinearity over three hundred million years revealed in homosporous lycophytes.</title>
        <authorList>
            <person name="Li C."/>
            <person name="Wickell D."/>
            <person name="Kuo L.Y."/>
            <person name="Chen X."/>
            <person name="Nie B."/>
            <person name="Liao X."/>
            <person name="Peng D."/>
            <person name="Ji J."/>
            <person name="Jenkins J."/>
            <person name="Williams M."/>
            <person name="Shu S."/>
            <person name="Plott C."/>
            <person name="Barry K."/>
            <person name="Rajasekar S."/>
            <person name="Grimwood J."/>
            <person name="Han X."/>
            <person name="Sun S."/>
            <person name="Hou Z."/>
            <person name="He W."/>
            <person name="Dai G."/>
            <person name="Sun C."/>
            <person name="Schmutz J."/>
            <person name="Leebens-Mack J.H."/>
            <person name="Li F.W."/>
            <person name="Wang L."/>
        </authorList>
    </citation>
    <scope>NUCLEOTIDE SEQUENCE [LARGE SCALE GENOMIC DNA]</scope>
    <source>
        <strain evidence="2">cv. PW_Plant_1</strain>
    </source>
</reference>
<keyword evidence="2" id="KW-1185">Reference proteome</keyword>
<dbReference type="Proteomes" id="UP001162992">
    <property type="component" value="Chromosome 12"/>
</dbReference>
<proteinExistence type="predicted"/>
<name>A0ACC2BZR0_DIPCM</name>
<sequence length="612" mass="68766">MENNDPFLAFVEFARHNLTEAPPTASQSHRHHHNGAKIKEDSAGPSWAWMVSRILACCRAYPSGVTSSILLSELFQAWNEREFIEARSKRKVFDMTKLRALSLQRERMYEQFNFSKMATIDSIYEKKFVSLDAVLEVMVVDIQLIPGTRSYLVTLGDAWSSNTIDLYLHRRFYDMLDPEGGILRKGRELRLTGCRLRTALPTGLGQPRLLPTEYLVVLLNEEQDDDALLLGAQFCSDTFSSIELADCLLDSNYCFYARLEKIGEVDVQENNHHSKQQTFVLSDNNGDLLPLVFWDESIILANLFSAGSMIAVESPIVSRDSDRNMQTSGIFLEYGNKTRLYTIPVVHREEQVTVRPTQSASKPYEDSNLTSSTTHNEENYSLSQVVLHRDAQGYIDFKKYPVQLLVEGLQPKMSNVALCGLVTSVNVACTIDGVPLKSSFRMGIKDSSGVINVELHFADFWSIGEISGGHTILISGLRTSDGELERLSCTWDEREAGASVINISLLPGLLSSPCLHKVMPLTYLSDDRSPFVGHVFKVCIGRLNFEELAVRPVHTSCGHLVFQNCDHRWMCSFCHCYCEGIAQRCSIIITVHDSSQCPTPGIRVAMFRTTSN</sequence>
<evidence type="ECO:0000313" key="2">
    <source>
        <dbReference type="Proteomes" id="UP001162992"/>
    </source>
</evidence>
<dbReference type="EMBL" id="CM055103">
    <property type="protein sequence ID" value="KAJ7535260.1"/>
    <property type="molecule type" value="Genomic_DNA"/>
</dbReference>
<protein>
    <submittedName>
        <fullName evidence="1">Uncharacterized protein</fullName>
    </submittedName>
</protein>
<organism evidence="1 2">
    <name type="scientific">Diphasiastrum complanatum</name>
    <name type="common">Issler's clubmoss</name>
    <name type="synonym">Lycopodium complanatum</name>
    <dbReference type="NCBI Taxonomy" id="34168"/>
    <lineage>
        <taxon>Eukaryota</taxon>
        <taxon>Viridiplantae</taxon>
        <taxon>Streptophyta</taxon>
        <taxon>Embryophyta</taxon>
        <taxon>Tracheophyta</taxon>
        <taxon>Lycopodiopsida</taxon>
        <taxon>Lycopodiales</taxon>
        <taxon>Lycopodiaceae</taxon>
        <taxon>Lycopodioideae</taxon>
        <taxon>Diphasiastrum</taxon>
    </lineage>
</organism>
<comment type="caution">
    <text evidence="1">The sequence shown here is derived from an EMBL/GenBank/DDBJ whole genome shotgun (WGS) entry which is preliminary data.</text>
</comment>